<dbReference type="InterPro" id="IPR057739">
    <property type="entry name" value="Glyco_hydro_29_N"/>
</dbReference>
<evidence type="ECO:0000256" key="4">
    <source>
        <dbReference type="ARBA" id="ARBA00022729"/>
    </source>
</evidence>
<evidence type="ECO:0000256" key="3">
    <source>
        <dbReference type="ARBA" id="ARBA00012662"/>
    </source>
</evidence>
<dbReference type="SMART" id="SM00812">
    <property type="entry name" value="Alpha_L_fucos"/>
    <property type="match status" value="1"/>
</dbReference>
<evidence type="ECO:0000313" key="10">
    <source>
        <dbReference type="EMBL" id="SNZ01501.1"/>
    </source>
</evidence>
<feature type="domain" description="Glycoside hydrolase family 29 N-terminal" evidence="9">
    <location>
        <begin position="20"/>
        <end position="358"/>
    </location>
</feature>
<evidence type="ECO:0000256" key="6">
    <source>
        <dbReference type="ARBA" id="ARBA00023295"/>
    </source>
</evidence>
<gene>
    <name evidence="10" type="ORF">SAMN06265377_3343</name>
</gene>
<name>A0A285N174_9FLAO</name>
<dbReference type="Pfam" id="PF01120">
    <property type="entry name" value="Alpha_L_fucos"/>
    <property type="match status" value="1"/>
</dbReference>
<dbReference type="GO" id="GO:0005764">
    <property type="term" value="C:lysosome"/>
    <property type="evidence" value="ECO:0007669"/>
    <property type="project" value="TreeGrafter"/>
</dbReference>
<dbReference type="GO" id="GO:0006004">
    <property type="term" value="P:fucose metabolic process"/>
    <property type="evidence" value="ECO:0007669"/>
    <property type="project" value="InterPro"/>
</dbReference>
<evidence type="ECO:0000259" key="9">
    <source>
        <dbReference type="Pfam" id="PF01120"/>
    </source>
</evidence>
<dbReference type="PANTHER" id="PTHR10030">
    <property type="entry name" value="ALPHA-L-FUCOSIDASE"/>
    <property type="match status" value="1"/>
</dbReference>
<keyword evidence="5" id="KW-0378">Hydrolase</keyword>
<keyword evidence="11" id="KW-1185">Reference proteome</keyword>
<sequence>MKPRYRFLAVLLLLGTVTFSQGQGNYTPSQSNIEAREWFQDAKFGMFVHWGVYSILGDGEWVMQTQNIPVKAYEKLPTFFNPIEYNAKEWVKMAKDAGMKYITITSRHHDGFSMFDTKVTDYDIVDGTPYGKDVLKDLAEACRAEGVKLFFYYSLLDWRDDNYFPRGRTGAKIPGRSETGEWGKYIDFMKAQLTELLTNYGEIAGIWFDGHWDQKDWDGKKFGKLNVDWHYDEIYKLIHDLQPQCLIGNNHHLAPIEGEDFQMFEKDLPGKNTKGWGTDASDVGNLPFEVCETINGSWGFNLQDRKHKSKKELVQYIVKAAGYGSNLLLNVGPMPNGEIQEEHKESLKEVGEWMRANGSTIYGTEQGPIPPTDKMASTQKDKTVFLHLLDVTETEVLLKDFDRKVRAVRFYKDQTSLNYKKNKNGLLIKIPEDGLDPIDTIIEITLK</sequence>
<dbReference type="AlphaFoldDB" id="A0A285N174"/>
<evidence type="ECO:0000256" key="2">
    <source>
        <dbReference type="ARBA" id="ARBA00007951"/>
    </source>
</evidence>
<dbReference type="PRINTS" id="PR00741">
    <property type="entry name" value="GLHYDRLASE29"/>
</dbReference>
<keyword evidence="6" id="KW-0326">Glycosidase</keyword>
<comment type="function">
    <text evidence="1">Alpha-L-fucosidase is responsible for hydrolyzing the alpha-1,6-linked fucose joined to the reducing-end N-acetylglucosamine of the carbohydrate moieties of glycoproteins.</text>
</comment>
<dbReference type="RefSeq" id="WP_097047152.1">
    <property type="nucleotide sequence ID" value="NZ_OBEH01000006.1"/>
</dbReference>
<dbReference type="GO" id="GO:0004560">
    <property type="term" value="F:alpha-L-fucosidase activity"/>
    <property type="evidence" value="ECO:0007669"/>
    <property type="project" value="InterPro"/>
</dbReference>
<evidence type="ECO:0000256" key="8">
    <source>
        <dbReference type="SAM" id="SignalP"/>
    </source>
</evidence>
<dbReference type="EC" id="3.2.1.51" evidence="3"/>
<accession>A0A285N174</accession>
<evidence type="ECO:0000256" key="7">
    <source>
        <dbReference type="PIRSR" id="PIRSR001092-1"/>
    </source>
</evidence>
<comment type="similarity">
    <text evidence="2">Belongs to the glycosyl hydrolase 29 family.</text>
</comment>
<feature type="site" description="May be important for catalysis" evidence="7">
    <location>
        <position position="291"/>
    </location>
</feature>
<proteinExistence type="inferred from homology"/>
<dbReference type="InterPro" id="IPR016286">
    <property type="entry name" value="FUC_metazoa-typ"/>
</dbReference>
<dbReference type="InterPro" id="IPR017853">
    <property type="entry name" value="GH"/>
</dbReference>
<organism evidence="10 11">
    <name type="scientific">Flagellimonas pacifica</name>
    <dbReference type="NCBI Taxonomy" id="1247520"/>
    <lineage>
        <taxon>Bacteria</taxon>
        <taxon>Pseudomonadati</taxon>
        <taxon>Bacteroidota</taxon>
        <taxon>Flavobacteriia</taxon>
        <taxon>Flavobacteriales</taxon>
        <taxon>Flavobacteriaceae</taxon>
        <taxon>Flagellimonas</taxon>
    </lineage>
</organism>
<evidence type="ECO:0000256" key="1">
    <source>
        <dbReference type="ARBA" id="ARBA00004071"/>
    </source>
</evidence>
<dbReference type="EMBL" id="OBEH01000006">
    <property type="protein sequence ID" value="SNZ01501.1"/>
    <property type="molecule type" value="Genomic_DNA"/>
</dbReference>
<evidence type="ECO:0000256" key="5">
    <source>
        <dbReference type="ARBA" id="ARBA00022801"/>
    </source>
</evidence>
<reference evidence="11" key="1">
    <citation type="submission" date="2017-09" db="EMBL/GenBank/DDBJ databases">
        <authorList>
            <person name="Varghese N."/>
            <person name="Submissions S."/>
        </authorList>
    </citation>
    <scope>NUCLEOTIDE SEQUENCE [LARGE SCALE GENOMIC DNA]</scope>
    <source>
        <strain evidence="11">DSM 25885</strain>
    </source>
</reference>
<protein>
    <recommendedName>
        <fullName evidence="3">alpha-L-fucosidase</fullName>
        <ecNumber evidence="3">3.2.1.51</ecNumber>
    </recommendedName>
</protein>
<evidence type="ECO:0000313" key="11">
    <source>
        <dbReference type="Proteomes" id="UP000219048"/>
    </source>
</evidence>
<dbReference type="PANTHER" id="PTHR10030:SF37">
    <property type="entry name" value="ALPHA-L-FUCOSIDASE-RELATED"/>
    <property type="match status" value="1"/>
</dbReference>
<feature type="chain" id="PRO_5012538161" description="alpha-L-fucosidase" evidence="8">
    <location>
        <begin position="23"/>
        <end position="447"/>
    </location>
</feature>
<dbReference type="SUPFAM" id="SSF51445">
    <property type="entry name" value="(Trans)glycosidases"/>
    <property type="match status" value="1"/>
</dbReference>
<feature type="signal peptide" evidence="8">
    <location>
        <begin position="1"/>
        <end position="22"/>
    </location>
</feature>
<keyword evidence="4 8" id="KW-0732">Signal</keyword>
<dbReference type="PIRSF" id="PIRSF001092">
    <property type="entry name" value="Alpha-L-fucosidase"/>
    <property type="match status" value="1"/>
</dbReference>
<dbReference type="Proteomes" id="UP000219048">
    <property type="component" value="Unassembled WGS sequence"/>
</dbReference>
<dbReference type="InterPro" id="IPR000933">
    <property type="entry name" value="Glyco_hydro_29"/>
</dbReference>
<dbReference type="Gene3D" id="3.20.20.80">
    <property type="entry name" value="Glycosidases"/>
    <property type="match status" value="1"/>
</dbReference>
<dbReference type="GO" id="GO:0016139">
    <property type="term" value="P:glycoside catabolic process"/>
    <property type="evidence" value="ECO:0007669"/>
    <property type="project" value="TreeGrafter"/>
</dbReference>
<dbReference type="OrthoDB" id="1095333at2"/>